<gene>
    <name evidence="2" type="ORF">JG540_05365</name>
</gene>
<dbReference type="PANTHER" id="PTHR37807">
    <property type="entry name" value="OS07G0160300 PROTEIN"/>
    <property type="match status" value="1"/>
</dbReference>
<dbReference type="PANTHER" id="PTHR37807:SF3">
    <property type="entry name" value="OS07G0160300 PROTEIN"/>
    <property type="match status" value="1"/>
</dbReference>
<evidence type="ECO:0000313" key="3">
    <source>
        <dbReference type="Proteomes" id="UP000595895"/>
    </source>
</evidence>
<dbReference type="RefSeq" id="WP_200274649.1">
    <property type="nucleotide sequence ID" value="NZ_CP066802.1"/>
</dbReference>
<keyword evidence="3" id="KW-1185">Reference proteome</keyword>
<accession>A0A7T7M8C4</accession>
<protein>
    <submittedName>
        <fullName evidence="2">AAA family ATPase</fullName>
    </submittedName>
</protein>
<dbReference type="AlphaFoldDB" id="A0A7T7M8C4"/>
<dbReference type="EMBL" id="CP066802">
    <property type="protein sequence ID" value="QQM66559.1"/>
    <property type="molecule type" value="Genomic_DNA"/>
</dbReference>
<dbReference type="Pfam" id="PF13671">
    <property type="entry name" value="AAA_33"/>
    <property type="match status" value="1"/>
</dbReference>
<dbReference type="InterPro" id="IPR027417">
    <property type="entry name" value="P-loop_NTPase"/>
</dbReference>
<name>A0A7T7M8C4_9ACTO</name>
<evidence type="ECO:0000313" key="2">
    <source>
        <dbReference type="EMBL" id="QQM66559.1"/>
    </source>
</evidence>
<organism evidence="2 3">
    <name type="scientific">Actinomyces weissii</name>
    <dbReference type="NCBI Taxonomy" id="675090"/>
    <lineage>
        <taxon>Bacteria</taxon>
        <taxon>Bacillati</taxon>
        <taxon>Actinomycetota</taxon>
        <taxon>Actinomycetes</taxon>
        <taxon>Actinomycetales</taxon>
        <taxon>Actinomycetaceae</taxon>
        <taxon>Actinomyces</taxon>
    </lineage>
</organism>
<dbReference type="Gene3D" id="3.40.50.300">
    <property type="entry name" value="P-loop containing nucleotide triphosphate hydrolases"/>
    <property type="match status" value="1"/>
</dbReference>
<dbReference type="Proteomes" id="UP000595895">
    <property type="component" value="Chromosome"/>
</dbReference>
<evidence type="ECO:0000256" key="1">
    <source>
        <dbReference type="SAM" id="MobiDB-lite"/>
    </source>
</evidence>
<dbReference type="SUPFAM" id="SSF52540">
    <property type="entry name" value="P-loop containing nucleoside triphosphate hydrolases"/>
    <property type="match status" value="1"/>
</dbReference>
<reference evidence="2 3" key="1">
    <citation type="submission" date="2020-12" db="EMBL/GenBank/DDBJ databases">
        <authorList>
            <person name="Zhou J."/>
        </authorList>
    </citation>
    <scope>NUCLEOTIDE SEQUENCE [LARGE SCALE GENOMIC DNA]</scope>
    <source>
        <strain evidence="2 3">CCUG 61299</strain>
    </source>
</reference>
<proteinExistence type="predicted"/>
<feature type="region of interest" description="Disordered" evidence="1">
    <location>
        <begin position="113"/>
        <end position="134"/>
    </location>
</feature>
<feature type="compositionally biased region" description="Polar residues" evidence="1">
    <location>
        <begin position="117"/>
        <end position="130"/>
    </location>
</feature>
<dbReference type="KEGG" id="awe:JG540_05365"/>
<sequence length="170" mass="18982">MIVVCGLPASGKSTVSRILAEDLKAAYLQVDTIETAIARAQHRRGLLTGGEGYEVAYRVATDQLRTGLDVVAECVNPLQVTREAWAEVARHCCSRLVEVELVCSDPELHRQRLESRAPQSPSLGNPTWQEVQDREYEPWRRPHLQLDTARLKPVQAAAAVMTYMSRQGVF</sequence>